<proteinExistence type="predicted"/>
<comment type="caution">
    <text evidence="2">The sequence shown here is derived from an EMBL/GenBank/DDBJ whole genome shotgun (WGS) entry which is preliminary data.</text>
</comment>
<evidence type="ECO:0000313" key="3">
    <source>
        <dbReference type="Proteomes" id="UP000284120"/>
    </source>
</evidence>
<dbReference type="AlphaFoldDB" id="A0A3S3PUX0"/>
<keyword evidence="1" id="KW-0472">Membrane</keyword>
<reference evidence="2 3" key="1">
    <citation type="submission" date="2018-06" db="EMBL/GenBank/DDBJ databases">
        <title>Pedobacter endophyticus sp. nov., an endophytic bacterium isolated from a leaf of Triticum aestivum.</title>
        <authorList>
            <person name="Zhang L."/>
        </authorList>
    </citation>
    <scope>NUCLEOTIDE SEQUENCE [LARGE SCALE GENOMIC DNA]</scope>
    <source>
        <strain evidence="2 3">CM134L-2</strain>
    </source>
</reference>
<accession>A0A3S3PUX0</accession>
<organism evidence="2 3">
    <name type="scientific">Pedobacter chitinilyticus</name>
    <dbReference type="NCBI Taxonomy" id="2233776"/>
    <lineage>
        <taxon>Bacteria</taxon>
        <taxon>Pseudomonadati</taxon>
        <taxon>Bacteroidota</taxon>
        <taxon>Sphingobacteriia</taxon>
        <taxon>Sphingobacteriales</taxon>
        <taxon>Sphingobacteriaceae</taxon>
        <taxon>Pedobacter</taxon>
    </lineage>
</organism>
<keyword evidence="1" id="KW-1133">Transmembrane helix</keyword>
<protein>
    <submittedName>
        <fullName evidence="2">Uncharacterized protein</fullName>
    </submittedName>
</protein>
<keyword evidence="1" id="KW-0812">Transmembrane</keyword>
<dbReference type="Proteomes" id="UP000284120">
    <property type="component" value="Unassembled WGS sequence"/>
</dbReference>
<name>A0A3S3PUX0_9SPHI</name>
<sequence>MSTTEKKPSKIALTAFLILILSTTEMPPILKYPMLAVATISFIIVAVQLYHEFKANRISKAKK</sequence>
<evidence type="ECO:0000256" key="1">
    <source>
        <dbReference type="SAM" id="Phobius"/>
    </source>
</evidence>
<dbReference type="RefSeq" id="WP_113645236.1">
    <property type="nucleotide sequence ID" value="NZ_QMHN01000001.1"/>
</dbReference>
<dbReference type="OrthoDB" id="772841at2"/>
<keyword evidence="3" id="KW-1185">Reference proteome</keyword>
<evidence type="ECO:0000313" key="2">
    <source>
        <dbReference type="EMBL" id="RWU09796.1"/>
    </source>
</evidence>
<dbReference type="EMBL" id="SAYW01000001">
    <property type="protein sequence ID" value="RWU09796.1"/>
    <property type="molecule type" value="Genomic_DNA"/>
</dbReference>
<gene>
    <name evidence="2" type="ORF">DPV69_00160</name>
</gene>
<feature type="transmembrane region" description="Helical" evidence="1">
    <location>
        <begin position="34"/>
        <end position="53"/>
    </location>
</feature>